<evidence type="ECO:0000313" key="1">
    <source>
        <dbReference type="EMBL" id="KAF7287273.1"/>
    </source>
</evidence>
<dbReference type="Proteomes" id="UP000625711">
    <property type="component" value="Unassembled WGS sequence"/>
</dbReference>
<keyword evidence="2" id="KW-1185">Reference proteome</keyword>
<protein>
    <submittedName>
        <fullName evidence="1">Uncharacterized protein</fullName>
    </submittedName>
</protein>
<gene>
    <name evidence="1" type="ORF">GWI33_002088</name>
</gene>
<organism evidence="1 2">
    <name type="scientific">Rhynchophorus ferrugineus</name>
    <name type="common">Red palm weevil</name>
    <name type="synonym">Curculio ferrugineus</name>
    <dbReference type="NCBI Taxonomy" id="354439"/>
    <lineage>
        <taxon>Eukaryota</taxon>
        <taxon>Metazoa</taxon>
        <taxon>Ecdysozoa</taxon>
        <taxon>Arthropoda</taxon>
        <taxon>Hexapoda</taxon>
        <taxon>Insecta</taxon>
        <taxon>Pterygota</taxon>
        <taxon>Neoptera</taxon>
        <taxon>Endopterygota</taxon>
        <taxon>Coleoptera</taxon>
        <taxon>Polyphaga</taxon>
        <taxon>Cucujiformia</taxon>
        <taxon>Curculionidae</taxon>
        <taxon>Dryophthorinae</taxon>
        <taxon>Rhynchophorus</taxon>
    </lineage>
</organism>
<sequence>MKLCWVLLTRNDMRTFEELEEQLYMFERSFTKVSDAKVEQEVLVVKLKRHWDDEGKNLTVYLHHQVQLYYISLPGYAVSTTVQNDTAVLVHDNNMKVLVTLVAIVAVFASVESGYIGGGHGGGGGGGGYGGGSPGPAGGLETPIIHTGAVVSHVFGPPPPALGLPGPAIPDHGFERYVFHKPSPPLYVKGHH</sequence>
<dbReference type="EMBL" id="JAACXV010000015">
    <property type="protein sequence ID" value="KAF7287273.1"/>
    <property type="molecule type" value="Genomic_DNA"/>
</dbReference>
<proteinExistence type="predicted"/>
<accession>A0A834IZT2</accession>
<name>A0A834IZT2_RHYFE</name>
<dbReference type="AlphaFoldDB" id="A0A834IZT2"/>
<evidence type="ECO:0000313" key="2">
    <source>
        <dbReference type="Proteomes" id="UP000625711"/>
    </source>
</evidence>
<reference evidence="1" key="1">
    <citation type="submission" date="2020-08" db="EMBL/GenBank/DDBJ databases">
        <title>Genome sequencing and assembly of the red palm weevil Rhynchophorus ferrugineus.</title>
        <authorList>
            <person name="Dias G.B."/>
            <person name="Bergman C.M."/>
            <person name="Manee M."/>
        </authorList>
    </citation>
    <scope>NUCLEOTIDE SEQUENCE</scope>
    <source>
        <strain evidence="1">AA-2017</strain>
        <tissue evidence="1">Whole larva</tissue>
    </source>
</reference>
<comment type="caution">
    <text evidence="1">The sequence shown here is derived from an EMBL/GenBank/DDBJ whole genome shotgun (WGS) entry which is preliminary data.</text>
</comment>